<dbReference type="NCBIfam" id="NF033889">
    <property type="entry name" value="termin_lrg_T7"/>
    <property type="match status" value="1"/>
</dbReference>
<gene>
    <name evidence="2" type="ORF">J2851_002868</name>
</gene>
<dbReference type="SUPFAM" id="SSF52540">
    <property type="entry name" value="P-loop containing nucleoside triphosphate hydrolases"/>
    <property type="match status" value="1"/>
</dbReference>
<proteinExistence type="predicted"/>
<dbReference type="Gene3D" id="3.30.420.240">
    <property type="match status" value="1"/>
</dbReference>
<evidence type="ECO:0000313" key="3">
    <source>
        <dbReference type="Proteomes" id="UP000781958"/>
    </source>
</evidence>
<dbReference type="RefSeq" id="WP_209766942.1">
    <property type="nucleotide sequence ID" value="NZ_JAGINP010000009.1"/>
</dbReference>
<feature type="domain" description="Terminase large subunit ribonuclease H-like" evidence="1">
    <location>
        <begin position="353"/>
        <end position="443"/>
    </location>
</feature>
<protein>
    <recommendedName>
        <fullName evidence="1">Terminase large subunit ribonuclease H-like domain-containing protein</fullName>
    </recommendedName>
</protein>
<comment type="caution">
    <text evidence="2">The sequence shown here is derived from an EMBL/GenBank/DDBJ whole genome shotgun (WGS) entry which is preliminary data.</text>
</comment>
<dbReference type="InterPro" id="IPR054762">
    <property type="entry name" value="Gp19_RNaseH-like"/>
</dbReference>
<dbReference type="Pfam" id="PF22530">
    <property type="entry name" value="Terminase-T7_RNaseH-like"/>
    <property type="match status" value="1"/>
</dbReference>
<evidence type="ECO:0000259" key="1">
    <source>
        <dbReference type="Pfam" id="PF22530"/>
    </source>
</evidence>
<dbReference type="Gene3D" id="3.40.50.300">
    <property type="entry name" value="P-loop containing nucleotide triphosphate hydrolases"/>
    <property type="match status" value="1"/>
</dbReference>
<evidence type="ECO:0000313" key="2">
    <source>
        <dbReference type="EMBL" id="MBP2293086.1"/>
    </source>
</evidence>
<organism evidence="2 3">
    <name type="scientific">Azospirillum rugosum</name>
    <dbReference type="NCBI Taxonomy" id="416170"/>
    <lineage>
        <taxon>Bacteria</taxon>
        <taxon>Pseudomonadati</taxon>
        <taxon>Pseudomonadota</taxon>
        <taxon>Alphaproteobacteria</taxon>
        <taxon>Rhodospirillales</taxon>
        <taxon>Azospirillaceae</taxon>
        <taxon>Azospirillum</taxon>
    </lineage>
</organism>
<name>A0ABS4SKK2_9PROT</name>
<accession>A0ABS4SKK2</accession>
<reference evidence="2 3" key="1">
    <citation type="submission" date="2021-03" db="EMBL/GenBank/DDBJ databases">
        <title>Genomic Encyclopedia of Type Strains, Phase III (KMG-III): the genomes of soil and plant-associated and newly described type strains.</title>
        <authorList>
            <person name="Whitman W."/>
        </authorList>
    </citation>
    <scope>NUCLEOTIDE SEQUENCE [LARGE SCALE GENOMIC DNA]</scope>
    <source>
        <strain evidence="2 3">IMMIB AFH-6</strain>
    </source>
</reference>
<dbReference type="InterPro" id="IPR047987">
    <property type="entry name" value="Gp19-like_virus"/>
</dbReference>
<dbReference type="InterPro" id="IPR027417">
    <property type="entry name" value="P-loop_NTPase"/>
</dbReference>
<dbReference type="EMBL" id="JAGINP010000009">
    <property type="protein sequence ID" value="MBP2293086.1"/>
    <property type="molecule type" value="Genomic_DNA"/>
</dbReference>
<dbReference type="Proteomes" id="UP000781958">
    <property type="component" value="Unassembled WGS sequence"/>
</dbReference>
<sequence>MTDGPEKEKLEKKKGFFAFVHDWNKLSDLVTPRHHRRIAVWLEQQCAGPDRRMLLMAFRGAGKSSLVGLFAAWMLYQDPNRRLLVLAADLKLAKKMVRNVKRIIERHPDTKHLKPPAKERDQWAADQFTVVRPQELRDASMVAAGIGGNVTGSRADVVICDDVEVPRTSGSPGKRADLREKLAEIEYLLVPGGVQLYVGTPHSYYSIYADEPRPEAGEARPFLDGFARLVLPVYTDGPDGKRVYAWPRRFDEAHVNRIRKATGPNKFTSQMLLRPVNEAEGFLDLDKLGRYDGVLDYRESLGRAVLTLNGVRLASASCWWDPAFARPAAEGGKPGDSSVVAAVFGGEDGRFYLHRVLYLTVNPGNPETEAEQQCAQVVRFLEEHHLPSIHVETNGIGRFLPGLLRKALEKARVAASVVERSSTRNKAARIQEAFDALLADRRLLAHARVWETAFVREMRDWSPDVRYKGRDDGLDAVAGALSCEPFRFDRSTLPDRRPDWRGTAPVVAPSSGWEV</sequence>
<keyword evidence="3" id="KW-1185">Reference proteome</keyword>